<evidence type="ECO:0000313" key="1">
    <source>
        <dbReference type="EMBL" id="GBP74717.1"/>
    </source>
</evidence>
<comment type="caution">
    <text evidence="1">The sequence shown here is derived from an EMBL/GenBank/DDBJ whole genome shotgun (WGS) entry which is preliminary data.</text>
</comment>
<keyword evidence="2" id="KW-1185">Reference proteome</keyword>
<dbReference type="EMBL" id="BGZK01001219">
    <property type="protein sequence ID" value="GBP74717.1"/>
    <property type="molecule type" value="Genomic_DNA"/>
</dbReference>
<protein>
    <submittedName>
        <fullName evidence="1">Uncharacterized protein</fullName>
    </submittedName>
</protein>
<dbReference type="Proteomes" id="UP000299102">
    <property type="component" value="Unassembled WGS sequence"/>
</dbReference>
<dbReference type="OrthoDB" id="411871at2759"/>
<organism evidence="1 2">
    <name type="scientific">Eumeta variegata</name>
    <name type="common">Bagworm moth</name>
    <name type="synonym">Eumeta japonica</name>
    <dbReference type="NCBI Taxonomy" id="151549"/>
    <lineage>
        <taxon>Eukaryota</taxon>
        <taxon>Metazoa</taxon>
        <taxon>Ecdysozoa</taxon>
        <taxon>Arthropoda</taxon>
        <taxon>Hexapoda</taxon>
        <taxon>Insecta</taxon>
        <taxon>Pterygota</taxon>
        <taxon>Neoptera</taxon>
        <taxon>Endopterygota</taxon>
        <taxon>Lepidoptera</taxon>
        <taxon>Glossata</taxon>
        <taxon>Ditrysia</taxon>
        <taxon>Tineoidea</taxon>
        <taxon>Psychidae</taxon>
        <taxon>Oiketicinae</taxon>
        <taxon>Eumeta</taxon>
    </lineage>
</organism>
<evidence type="ECO:0000313" key="2">
    <source>
        <dbReference type="Proteomes" id="UP000299102"/>
    </source>
</evidence>
<name>A0A4C1YK01_EUMVA</name>
<accession>A0A4C1YK01</accession>
<proteinExistence type="predicted"/>
<dbReference type="AlphaFoldDB" id="A0A4C1YK01"/>
<gene>
    <name evidence="1" type="ORF">EVAR_103551_1</name>
</gene>
<sequence length="83" mass="9357">MFGGDHLFKCVVDVTAGSSILLDRMEGWQEVQNLTSSNHNAITFAVSVEGRPDPRFRFGIRFYNTEKARWSKFGIATDIALCE</sequence>
<reference evidence="1 2" key="1">
    <citation type="journal article" date="2019" name="Commun. Biol.">
        <title>The bagworm genome reveals a unique fibroin gene that provides high tensile strength.</title>
        <authorList>
            <person name="Kono N."/>
            <person name="Nakamura H."/>
            <person name="Ohtoshi R."/>
            <person name="Tomita M."/>
            <person name="Numata K."/>
            <person name="Arakawa K."/>
        </authorList>
    </citation>
    <scope>NUCLEOTIDE SEQUENCE [LARGE SCALE GENOMIC DNA]</scope>
</reference>